<feature type="domain" description="Cupin type-2" evidence="1">
    <location>
        <begin position="80"/>
        <end position="155"/>
    </location>
</feature>
<dbReference type="EMBL" id="JARSFG010000010">
    <property type="protein sequence ID" value="MEC1178194.1"/>
    <property type="molecule type" value="Genomic_DNA"/>
</dbReference>
<dbReference type="RefSeq" id="WP_326122737.1">
    <property type="nucleotide sequence ID" value="NZ_JARSFG010000010.1"/>
</dbReference>
<keyword evidence="3" id="KW-1185">Reference proteome</keyword>
<evidence type="ECO:0000259" key="1">
    <source>
        <dbReference type="Pfam" id="PF07883"/>
    </source>
</evidence>
<dbReference type="InterPro" id="IPR052538">
    <property type="entry name" value="Flavonoid_dioxygenase-like"/>
</dbReference>
<dbReference type="InterPro" id="IPR014710">
    <property type="entry name" value="RmlC-like_jellyroll"/>
</dbReference>
<dbReference type="PANTHER" id="PTHR43346">
    <property type="entry name" value="LIGAND BINDING DOMAIN PROTEIN, PUTATIVE (AFU_ORTHOLOGUE AFUA_6G14370)-RELATED"/>
    <property type="match status" value="1"/>
</dbReference>
<dbReference type="AlphaFoldDB" id="A0AAW9NS64"/>
<dbReference type="Proteomes" id="UP001344888">
    <property type="component" value="Unassembled WGS sequence"/>
</dbReference>
<comment type="caution">
    <text evidence="2">The sequence shown here is derived from an EMBL/GenBank/DDBJ whole genome shotgun (WGS) entry which is preliminary data.</text>
</comment>
<gene>
    <name evidence="2" type="ORF">P9B03_06835</name>
</gene>
<dbReference type="PANTHER" id="PTHR43346:SF1">
    <property type="entry name" value="QUERCETIN 2,3-DIOXYGENASE-RELATED"/>
    <property type="match status" value="1"/>
</dbReference>
<dbReference type="Gene3D" id="2.60.120.10">
    <property type="entry name" value="Jelly Rolls"/>
    <property type="match status" value="1"/>
</dbReference>
<name>A0AAW9NS64_9BACL</name>
<dbReference type="InterPro" id="IPR011051">
    <property type="entry name" value="RmlC_Cupin_sf"/>
</dbReference>
<dbReference type="CDD" id="cd02223">
    <property type="entry name" value="cupin_Bh2720-like"/>
    <property type="match status" value="1"/>
</dbReference>
<evidence type="ECO:0000313" key="3">
    <source>
        <dbReference type="Proteomes" id="UP001344888"/>
    </source>
</evidence>
<proteinExistence type="predicted"/>
<evidence type="ECO:0000313" key="2">
    <source>
        <dbReference type="EMBL" id="MEC1178194.1"/>
    </source>
</evidence>
<dbReference type="InterPro" id="IPR013096">
    <property type="entry name" value="Cupin_2"/>
</dbReference>
<organism evidence="2 3">
    <name type="scientific">Metasolibacillus meyeri</name>
    <dbReference type="NCBI Taxonomy" id="1071052"/>
    <lineage>
        <taxon>Bacteria</taxon>
        <taxon>Bacillati</taxon>
        <taxon>Bacillota</taxon>
        <taxon>Bacilli</taxon>
        <taxon>Bacillales</taxon>
        <taxon>Caryophanaceae</taxon>
        <taxon>Metasolibacillus</taxon>
    </lineage>
</organism>
<protein>
    <submittedName>
        <fullName evidence="2">Cupin domain-containing protein</fullName>
    </submittedName>
</protein>
<sequence>MYYNGYYYAQTPMQQQPFHPMLPQHPMLPNFPWPWPPQDDSTSLRDHGRHPYVTNLRQATMRNRAFRRTIWTGSRLQTTVMSIPVGGDIGMERHPATDQFFYIEEGQGFVRIGDRRDRAEIERVVNPGDAIFVPAGKWHNIVNIAHRPLKLFSIYAPPEHRFGTVNEQKT</sequence>
<accession>A0AAW9NS64</accession>
<dbReference type="SUPFAM" id="SSF51182">
    <property type="entry name" value="RmlC-like cupins"/>
    <property type="match status" value="1"/>
</dbReference>
<dbReference type="Pfam" id="PF07883">
    <property type="entry name" value="Cupin_2"/>
    <property type="match status" value="1"/>
</dbReference>
<reference evidence="2 3" key="1">
    <citation type="submission" date="2023-03" db="EMBL/GenBank/DDBJ databases">
        <title>Bacillus Genome Sequencing.</title>
        <authorList>
            <person name="Dunlap C."/>
        </authorList>
    </citation>
    <scope>NUCLEOTIDE SEQUENCE [LARGE SCALE GENOMIC DNA]</scope>
    <source>
        <strain evidence="2 3">B-59205</strain>
    </source>
</reference>